<gene>
    <name evidence="3" type="ORF">SAMN06264849_102154</name>
</gene>
<protein>
    <submittedName>
        <fullName evidence="3">Peptidoglycan/xylan/chitin deacetylase, PgdA/CDA1 family</fullName>
    </submittedName>
</protein>
<dbReference type="GO" id="GO:0016810">
    <property type="term" value="F:hydrolase activity, acting on carbon-nitrogen (but not peptide) bonds"/>
    <property type="evidence" value="ECO:0007669"/>
    <property type="project" value="InterPro"/>
</dbReference>
<dbReference type="PROSITE" id="PS51677">
    <property type="entry name" value="NODB"/>
    <property type="match status" value="1"/>
</dbReference>
<dbReference type="GO" id="GO:0005975">
    <property type="term" value="P:carbohydrate metabolic process"/>
    <property type="evidence" value="ECO:0007669"/>
    <property type="project" value="InterPro"/>
</dbReference>
<sequence length="305" mass="34297">MKGTLLRTGLFFILLIGVIGSSMWMFSSAGSAGEQVDQKDSVSKKEVKEKETQKKQKENQKEEKGSDSKESNLVKNEQTADSKSTPSKTRPKKENKPITPQIIYRGAKKEKVVALTFDDGPDSTYTPEVLNILREKGILATFFVLGKMVRSHPDITLRIVKEGHTIANHSWSHAYLPKLKGKQIEKELMQTHREVKRLTGMDMSLHRAPYGAVKGVEKRIADHGYRIIHWDVDSWDWKSGRNSRDILNGVKKQVQPGSIVLLHSAGGDRSDTVRMLPTLIDDLKAQGYRFVTVDELLGVPAYSNE</sequence>
<evidence type="ECO:0000256" key="1">
    <source>
        <dbReference type="SAM" id="MobiDB-lite"/>
    </source>
</evidence>
<name>A0A521BK79_9BACL</name>
<dbReference type="AlphaFoldDB" id="A0A521BK79"/>
<evidence type="ECO:0000259" key="2">
    <source>
        <dbReference type="PROSITE" id="PS51677"/>
    </source>
</evidence>
<feature type="domain" description="NodB homology" evidence="2">
    <location>
        <begin position="111"/>
        <end position="291"/>
    </location>
</feature>
<reference evidence="3 4" key="1">
    <citation type="submission" date="2017-05" db="EMBL/GenBank/DDBJ databases">
        <authorList>
            <person name="Varghese N."/>
            <person name="Submissions S."/>
        </authorList>
    </citation>
    <scope>NUCLEOTIDE SEQUENCE [LARGE SCALE GENOMIC DNA]</scope>
    <source>
        <strain evidence="3 4">DSM 45474</strain>
    </source>
</reference>
<dbReference type="EMBL" id="FXTI01000002">
    <property type="protein sequence ID" value="SMO47554.1"/>
    <property type="molecule type" value="Genomic_DNA"/>
</dbReference>
<dbReference type="SUPFAM" id="SSF88713">
    <property type="entry name" value="Glycoside hydrolase/deacetylase"/>
    <property type="match status" value="1"/>
</dbReference>
<dbReference type="InterPro" id="IPR002509">
    <property type="entry name" value="NODB_dom"/>
</dbReference>
<evidence type="ECO:0000313" key="3">
    <source>
        <dbReference type="EMBL" id="SMO47554.1"/>
    </source>
</evidence>
<organism evidence="3 4">
    <name type="scientific">Melghirimyces algeriensis</name>
    <dbReference type="NCBI Taxonomy" id="910412"/>
    <lineage>
        <taxon>Bacteria</taxon>
        <taxon>Bacillati</taxon>
        <taxon>Bacillota</taxon>
        <taxon>Bacilli</taxon>
        <taxon>Bacillales</taxon>
        <taxon>Thermoactinomycetaceae</taxon>
        <taxon>Melghirimyces</taxon>
    </lineage>
</organism>
<dbReference type="Pfam" id="PF01522">
    <property type="entry name" value="Polysacc_deac_1"/>
    <property type="match status" value="1"/>
</dbReference>
<dbReference type="CDD" id="cd10917">
    <property type="entry name" value="CE4_NodB_like_6s_7s"/>
    <property type="match status" value="1"/>
</dbReference>
<proteinExistence type="predicted"/>
<evidence type="ECO:0000313" key="4">
    <source>
        <dbReference type="Proteomes" id="UP000315636"/>
    </source>
</evidence>
<dbReference type="InterPro" id="IPR011330">
    <property type="entry name" value="Glyco_hydro/deAcase_b/a-brl"/>
</dbReference>
<dbReference type="Gene3D" id="3.20.20.370">
    <property type="entry name" value="Glycoside hydrolase/deacetylase"/>
    <property type="match status" value="1"/>
</dbReference>
<dbReference type="InterPro" id="IPR050248">
    <property type="entry name" value="Polysacc_deacetylase_ArnD"/>
</dbReference>
<feature type="compositionally biased region" description="Basic and acidic residues" evidence="1">
    <location>
        <begin position="36"/>
        <end position="72"/>
    </location>
</feature>
<feature type="region of interest" description="Disordered" evidence="1">
    <location>
        <begin position="31"/>
        <end position="101"/>
    </location>
</feature>
<dbReference type="PANTHER" id="PTHR10587">
    <property type="entry name" value="GLYCOSYL TRANSFERASE-RELATED"/>
    <property type="match status" value="1"/>
</dbReference>
<dbReference type="Proteomes" id="UP000315636">
    <property type="component" value="Unassembled WGS sequence"/>
</dbReference>
<keyword evidence="4" id="KW-1185">Reference proteome</keyword>
<accession>A0A521BK79</accession>
<dbReference type="RefSeq" id="WP_185956016.1">
    <property type="nucleotide sequence ID" value="NZ_FXTI01000002.1"/>
</dbReference>